<dbReference type="HOGENOM" id="CLU_016058_0_1_1"/>
<dbReference type="InterPro" id="IPR050987">
    <property type="entry name" value="AtrR-like"/>
</dbReference>
<dbReference type="SMART" id="SM00906">
    <property type="entry name" value="Fungal_trans"/>
    <property type="match status" value="1"/>
</dbReference>
<dbReference type="EMBL" id="AMGX01000014">
    <property type="protein sequence ID" value="EXJ67935.1"/>
    <property type="molecule type" value="Genomic_DNA"/>
</dbReference>
<dbReference type="PANTHER" id="PTHR46910:SF25">
    <property type="entry name" value="ABC-TRANSPORTER-REGULATING TRANSCRIPTION FACTOR"/>
    <property type="match status" value="1"/>
</dbReference>
<dbReference type="Pfam" id="PF04082">
    <property type="entry name" value="Fungal_trans"/>
    <property type="match status" value="1"/>
</dbReference>
<gene>
    <name evidence="3" type="ORF">A1O5_08549</name>
</gene>
<organism evidence="3 4">
    <name type="scientific">Cladophialophora psammophila CBS 110553</name>
    <dbReference type="NCBI Taxonomy" id="1182543"/>
    <lineage>
        <taxon>Eukaryota</taxon>
        <taxon>Fungi</taxon>
        <taxon>Dikarya</taxon>
        <taxon>Ascomycota</taxon>
        <taxon>Pezizomycotina</taxon>
        <taxon>Eurotiomycetes</taxon>
        <taxon>Chaetothyriomycetidae</taxon>
        <taxon>Chaetothyriales</taxon>
        <taxon>Herpotrichiellaceae</taxon>
        <taxon>Cladophialophora</taxon>
    </lineage>
</organism>
<evidence type="ECO:0000259" key="2">
    <source>
        <dbReference type="SMART" id="SM00906"/>
    </source>
</evidence>
<dbReference type="GO" id="GO:0003677">
    <property type="term" value="F:DNA binding"/>
    <property type="evidence" value="ECO:0007669"/>
    <property type="project" value="InterPro"/>
</dbReference>
<reference evidence="3 4" key="1">
    <citation type="submission" date="2013-03" db="EMBL/GenBank/DDBJ databases">
        <title>The Genome Sequence of Cladophialophora psammophila CBS 110553.</title>
        <authorList>
            <consortium name="The Broad Institute Genomics Platform"/>
            <person name="Cuomo C."/>
            <person name="de Hoog S."/>
            <person name="Gorbushina A."/>
            <person name="Walker B."/>
            <person name="Young S.K."/>
            <person name="Zeng Q."/>
            <person name="Gargeya S."/>
            <person name="Fitzgerald M."/>
            <person name="Haas B."/>
            <person name="Abouelleil A."/>
            <person name="Allen A.W."/>
            <person name="Alvarado L."/>
            <person name="Arachchi H.M."/>
            <person name="Berlin A.M."/>
            <person name="Chapman S.B."/>
            <person name="Gainer-Dewar J."/>
            <person name="Goldberg J."/>
            <person name="Griggs A."/>
            <person name="Gujja S."/>
            <person name="Hansen M."/>
            <person name="Howarth C."/>
            <person name="Imamovic A."/>
            <person name="Ireland A."/>
            <person name="Larimer J."/>
            <person name="McCowan C."/>
            <person name="Murphy C."/>
            <person name="Pearson M."/>
            <person name="Poon T.W."/>
            <person name="Priest M."/>
            <person name="Roberts A."/>
            <person name="Saif S."/>
            <person name="Shea T."/>
            <person name="Sisk P."/>
            <person name="Sykes S."/>
            <person name="Wortman J."/>
            <person name="Nusbaum C."/>
            <person name="Birren B."/>
        </authorList>
    </citation>
    <scope>NUCLEOTIDE SEQUENCE [LARGE SCALE GENOMIC DNA]</scope>
    <source>
        <strain evidence="3 4">CBS 110553</strain>
    </source>
</reference>
<keyword evidence="1" id="KW-0539">Nucleus</keyword>
<comment type="caution">
    <text evidence="3">The sequence shown here is derived from an EMBL/GenBank/DDBJ whole genome shotgun (WGS) entry which is preliminary data.</text>
</comment>
<dbReference type="GO" id="GO:0008270">
    <property type="term" value="F:zinc ion binding"/>
    <property type="evidence" value="ECO:0007669"/>
    <property type="project" value="InterPro"/>
</dbReference>
<dbReference type="RefSeq" id="XP_007747321.1">
    <property type="nucleotide sequence ID" value="XM_007749131.1"/>
</dbReference>
<dbReference type="GO" id="GO:0003700">
    <property type="term" value="F:DNA-binding transcription factor activity"/>
    <property type="evidence" value="ECO:0007669"/>
    <property type="project" value="InterPro"/>
</dbReference>
<accession>W9WSG0</accession>
<evidence type="ECO:0000313" key="4">
    <source>
        <dbReference type="Proteomes" id="UP000019471"/>
    </source>
</evidence>
<keyword evidence="4" id="KW-1185">Reference proteome</keyword>
<evidence type="ECO:0000256" key="1">
    <source>
        <dbReference type="ARBA" id="ARBA00023242"/>
    </source>
</evidence>
<dbReference type="PANTHER" id="PTHR46910">
    <property type="entry name" value="TRANSCRIPTION FACTOR PDR1"/>
    <property type="match status" value="1"/>
</dbReference>
<dbReference type="STRING" id="1182543.W9WSG0"/>
<dbReference type="OrthoDB" id="39175at2759"/>
<feature type="domain" description="Xylanolytic transcriptional activator regulatory" evidence="2">
    <location>
        <begin position="301"/>
        <end position="375"/>
    </location>
</feature>
<dbReference type="CDD" id="cd12148">
    <property type="entry name" value="fungal_TF_MHR"/>
    <property type="match status" value="1"/>
</dbReference>
<dbReference type="eggNOG" id="ENOG502QZJZ">
    <property type="taxonomic scope" value="Eukaryota"/>
</dbReference>
<proteinExistence type="predicted"/>
<evidence type="ECO:0000313" key="3">
    <source>
        <dbReference type="EMBL" id="EXJ67935.1"/>
    </source>
</evidence>
<dbReference type="AlphaFoldDB" id="W9WSG0"/>
<sequence>MAGKGQTHVATIPYPNSRASEEQHDAFHNLDHQVLSLGNADFWPPHDGLFTAGLDILPTLHQPETSLPATASEIARGGLLTGNQSRSEMDCSFAADANGAVELHERLPSPFPYDNVETLIPNHYGPGYWLSICSGPGRAWICKRIGSDEFEEISEELQDSWAKALKLEHNEPASKSAEPEPQLAWKYCKAYFERSVDGLFGAVYRPEFERYLRAHLSGKLDYNDSAWYALCNVVYAGGCRISRSEDPSANFVDVQREAWGYFQNSLSVHSELLLTRPSLRSVRALLAMGLFADGLASPALSSGLVSNAALLAQSLGLHRKTVEIGPNGGLEALQRTWLFWGVYCSEKHIAQRCGRPSVIDDDDIDCDIPSILHTASSTEPEMLTYIIQTCQIYDQISKELLATQALYEPPKKMFDLVAHFDAQLRFFKEALPKQLRPADCLKQFHMPGTLKMLGLMTTHCSFYDLLMLVHTIFAYPWVTESFPGNLDASLAAKVKTQIAASSQIVADAARSLIVIARNLDIDRAGTQSFMLHFPMHAFINLFVYVIANPEIPSVKSDLALLDVAAGYFGQMEFVTGSKLRFPFARDIAAIARKVVDEASAASLSDGPAQSLGEPQFHAPVISRMVSRASKDVWCICLV</sequence>
<name>W9WSG0_9EURO</name>
<dbReference type="InterPro" id="IPR007219">
    <property type="entry name" value="XnlR_reg_dom"/>
</dbReference>
<protein>
    <recommendedName>
        <fullName evidence="2">Xylanolytic transcriptional activator regulatory domain-containing protein</fullName>
    </recommendedName>
</protein>
<dbReference type="GO" id="GO:0006351">
    <property type="term" value="P:DNA-templated transcription"/>
    <property type="evidence" value="ECO:0007669"/>
    <property type="project" value="InterPro"/>
</dbReference>
<dbReference type="Proteomes" id="UP000019471">
    <property type="component" value="Unassembled WGS sequence"/>
</dbReference>
<dbReference type="GeneID" id="19193248"/>